<dbReference type="GO" id="GO:0006488">
    <property type="term" value="P:dolichol-linked oligosaccharide biosynthetic process"/>
    <property type="evidence" value="ECO:0007669"/>
    <property type="project" value="InterPro"/>
</dbReference>
<comment type="caution">
    <text evidence="9">The sequence shown here is derived from an EMBL/GenBank/DDBJ whole genome shotgun (WGS) entry which is preliminary data.</text>
</comment>
<dbReference type="OrthoDB" id="20273at2759"/>
<dbReference type="Proteomes" id="UP000311919">
    <property type="component" value="Unassembled WGS sequence"/>
</dbReference>
<feature type="domain" description="Glycosyl transferase family 28 C-terminal" evidence="8">
    <location>
        <begin position="74"/>
        <end position="210"/>
    </location>
</feature>
<dbReference type="Gene3D" id="3.40.50.2000">
    <property type="entry name" value="Glycogen Phosphorylase B"/>
    <property type="match status" value="1"/>
</dbReference>
<reference evidence="9 10" key="1">
    <citation type="submission" date="2019-03" db="EMBL/GenBank/DDBJ databases">
        <title>An improved genome assembly of the fluke Schistosoma japonicum.</title>
        <authorList>
            <person name="Hu W."/>
            <person name="Luo F."/>
            <person name="Yin M."/>
            <person name="Mo X."/>
            <person name="Sun C."/>
            <person name="Wu Q."/>
            <person name="Zhu B."/>
            <person name="Xiang M."/>
            <person name="Wang J."/>
            <person name="Wang Y."/>
            <person name="Zhang T."/>
            <person name="Xu B."/>
            <person name="Zheng H."/>
            <person name="Feng Z."/>
        </authorList>
    </citation>
    <scope>NUCLEOTIDE SEQUENCE [LARGE SCALE GENOMIC DNA]</scope>
    <source>
        <strain evidence="9">HuSjv2</strain>
        <tissue evidence="9">Worms</tissue>
    </source>
</reference>
<evidence type="ECO:0000313" key="9">
    <source>
        <dbReference type="EMBL" id="TNN09187.1"/>
    </source>
</evidence>
<evidence type="ECO:0000256" key="3">
    <source>
        <dbReference type="ARBA" id="ARBA00012614"/>
    </source>
</evidence>
<proteinExistence type="inferred from homology"/>
<evidence type="ECO:0000259" key="8">
    <source>
        <dbReference type="Pfam" id="PF04101"/>
    </source>
</evidence>
<evidence type="ECO:0000256" key="1">
    <source>
        <dbReference type="ARBA" id="ARBA00004240"/>
    </source>
</evidence>
<gene>
    <name evidence="9" type="ORF">EWB00_006509</name>
</gene>
<dbReference type="InterPro" id="IPR018793">
    <property type="entry name" value="Cyt_c_oxidase_assmbl_Pet191"/>
</dbReference>
<dbReference type="PANTHER" id="PTHR12867:SF6">
    <property type="entry name" value="N-ACETYLGLUCOSAMINYLDIPHOSPHODOLICHOL N-ACETYLGLUCOSAMINYLTRANSFERASE"/>
    <property type="match status" value="1"/>
</dbReference>
<evidence type="ECO:0000313" key="10">
    <source>
        <dbReference type="Proteomes" id="UP000311919"/>
    </source>
</evidence>
<dbReference type="InterPro" id="IPR007235">
    <property type="entry name" value="Glyco_trans_28_C"/>
</dbReference>
<evidence type="ECO:0000256" key="6">
    <source>
        <dbReference type="ARBA" id="ARBA00022679"/>
    </source>
</evidence>
<accession>A0A4Z2CY71</accession>
<protein>
    <recommendedName>
        <fullName evidence="4">UDP-N-acetylglucosamine transferase subunit ALG13</fullName>
        <ecNumber evidence="3">2.4.1.141</ecNumber>
    </recommendedName>
</protein>
<dbReference type="GO" id="GO:0004577">
    <property type="term" value="F:N-acetylglucosaminyldiphosphodolichol N-acetylglucosaminyltransferase activity"/>
    <property type="evidence" value="ECO:0007669"/>
    <property type="project" value="UniProtKB-EC"/>
</dbReference>
<sequence>MKEKGPCAEQKAELLFCLLRSSCCQDKKLTPRQCLEPGNFPSECALARRAFHLCCLQPVCVHIVSNYGLEMAVAFVTVGTTSFDELINQVNTVEFHEGLLRLGYKDLVIQYGNGSVVPRVAEDIYAENGKNLSTTRFLRVKAFRYKDSLIDEFQKASLVISHGGAGTCIQALTPYGCRRLIVVINDALMDNHQEELAVALLQGKHALICTPPSLNHLLWTGSQSTYHSPFSYSENVSLAELKKFLGPEIPPEQAGFVGFTHGYPEKLLSYLEERLLTFT</sequence>
<evidence type="ECO:0000256" key="5">
    <source>
        <dbReference type="ARBA" id="ARBA00022676"/>
    </source>
</evidence>
<name>A0A4Z2CY71_SCHJA</name>
<dbReference type="InterPro" id="IPR039042">
    <property type="entry name" value="Alg13-like"/>
</dbReference>
<dbReference type="GO" id="GO:0005783">
    <property type="term" value="C:endoplasmic reticulum"/>
    <property type="evidence" value="ECO:0007669"/>
    <property type="project" value="UniProtKB-SubCell"/>
</dbReference>
<evidence type="ECO:0000256" key="2">
    <source>
        <dbReference type="ARBA" id="ARBA00006962"/>
    </source>
</evidence>
<comment type="subcellular location">
    <subcellularLocation>
        <location evidence="1">Endoplasmic reticulum</location>
    </subcellularLocation>
</comment>
<keyword evidence="10" id="KW-1185">Reference proteome</keyword>
<organism evidence="9 10">
    <name type="scientific">Schistosoma japonicum</name>
    <name type="common">Blood fluke</name>
    <dbReference type="NCBI Taxonomy" id="6182"/>
    <lineage>
        <taxon>Eukaryota</taxon>
        <taxon>Metazoa</taxon>
        <taxon>Spiralia</taxon>
        <taxon>Lophotrochozoa</taxon>
        <taxon>Platyhelminthes</taxon>
        <taxon>Trematoda</taxon>
        <taxon>Digenea</taxon>
        <taxon>Strigeidida</taxon>
        <taxon>Schistosomatoidea</taxon>
        <taxon>Schistosomatidae</taxon>
        <taxon>Schistosoma</taxon>
    </lineage>
</organism>
<dbReference type="Pfam" id="PF04101">
    <property type="entry name" value="Glyco_tran_28_C"/>
    <property type="match status" value="1"/>
</dbReference>
<keyword evidence="6 9" id="KW-0808">Transferase</keyword>
<dbReference type="EC" id="2.4.1.141" evidence="3"/>
<dbReference type="EMBL" id="SKCS01000398">
    <property type="protein sequence ID" value="TNN09187.1"/>
    <property type="molecule type" value="Genomic_DNA"/>
</dbReference>
<dbReference type="PANTHER" id="PTHR12867">
    <property type="entry name" value="GLYCOSYL TRANSFERASE-RELATED"/>
    <property type="match status" value="1"/>
</dbReference>
<keyword evidence="7" id="KW-0256">Endoplasmic reticulum</keyword>
<dbReference type="STRING" id="6182.A0A4Z2CY71"/>
<dbReference type="Pfam" id="PF10203">
    <property type="entry name" value="Pet191_N"/>
    <property type="match status" value="1"/>
</dbReference>
<comment type="similarity">
    <text evidence="2">Belongs to the glycosyltransferase 28 family.</text>
</comment>
<dbReference type="AlphaFoldDB" id="A0A4Z2CY71"/>
<evidence type="ECO:0000256" key="7">
    <source>
        <dbReference type="ARBA" id="ARBA00022824"/>
    </source>
</evidence>
<keyword evidence="5" id="KW-0328">Glycosyltransferase</keyword>
<evidence type="ECO:0000256" key="4">
    <source>
        <dbReference type="ARBA" id="ARBA00017468"/>
    </source>
</evidence>